<reference evidence="8 9" key="1">
    <citation type="submission" date="2019-02" db="EMBL/GenBank/DDBJ databases">
        <title>Paenibacillus sp. nov., isolated from surface-sterilized tissue of Thalictrum simplex L.</title>
        <authorList>
            <person name="Tuo L."/>
        </authorList>
    </citation>
    <scope>NUCLEOTIDE SEQUENCE [LARGE SCALE GENOMIC DNA]</scope>
    <source>
        <strain evidence="8 9">N2SHLJ1</strain>
    </source>
</reference>
<feature type="region of interest" description="Disordered" evidence="6">
    <location>
        <begin position="31"/>
        <end position="52"/>
    </location>
</feature>
<evidence type="ECO:0000256" key="2">
    <source>
        <dbReference type="ARBA" id="ARBA00022729"/>
    </source>
</evidence>
<name>A0A4Q9DML8_9BACL</name>
<dbReference type="PANTHER" id="PTHR43649:SF33">
    <property type="entry name" value="POLYGALACTURONAN_RHAMNOGALACTURONAN-BINDING PROTEIN YTCQ"/>
    <property type="match status" value="1"/>
</dbReference>
<dbReference type="AlphaFoldDB" id="A0A4Q9DML8"/>
<sequence>MRQMKKGSLVATSLLLSSSLLFAACSEKPAENAAAPSPAPAKSGEAAKPATPAGIDMKTVKANIRWVYPGTSESEKEFAEGFKQKMKEKYPNIDIEIMYMSWADMEKKVAVMVNSGDAPDIMALQDVSNWAKMDALEDLAPYLDRKESSLHKDTFNEATLKYATIDNKVYALPAASNAFSLIVNEKMLGDVGMKLEDLKTWDDVEKAAKLMTKDGKYGFGYPLGAARFAFRVPFTMGYSNDLVISDTSDASKQKYIELLNHLKNLEPYNPKAHVTWGYPEMHRAFANGEVGMIASGTFYSSNVYSINPDIIGVSRNIAYPKGPSGSKAKAPVSSSGYGLLKGSKNKEVAWKLLEEMYTPEQNSITAAIVNVTAVKTTSADEVMKKAEKIYPKAIEGHKRILADMTKMLNDNSVEMDKILGQPEMEPIVQDNIMKMLTNKSTPEEAYKNIKTEIDKIKAQYK</sequence>
<keyword evidence="4" id="KW-0564">Palmitate</keyword>
<dbReference type="PANTHER" id="PTHR43649">
    <property type="entry name" value="ARABINOSE-BINDING PROTEIN-RELATED"/>
    <property type="match status" value="1"/>
</dbReference>
<dbReference type="SUPFAM" id="SSF53850">
    <property type="entry name" value="Periplasmic binding protein-like II"/>
    <property type="match status" value="1"/>
</dbReference>
<feature type="chain" id="PRO_5020790754" evidence="7">
    <location>
        <begin position="24"/>
        <end position="461"/>
    </location>
</feature>
<gene>
    <name evidence="8" type="ORF">EYB31_26105</name>
</gene>
<evidence type="ECO:0000256" key="4">
    <source>
        <dbReference type="ARBA" id="ARBA00023139"/>
    </source>
</evidence>
<accession>A0A4Q9DML8</accession>
<dbReference type="RefSeq" id="WP_131016377.1">
    <property type="nucleotide sequence ID" value="NZ_SIRE01000020.1"/>
</dbReference>
<keyword evidence="5" id="KW-0449">Lipoprotein</keyword>
<feature type="signal peptide" evidence="7">
    <location>
        <begin position="1"/>
        <end position="23"/>
    </location>
</feature>
<dbReference type="OrthoDB" id="2510110at2"/>
<dbReference type="Proteomes" id="UP000293142">
    <property type="component" value="Unassembled WGS sequence"/>
</dbReference>
<evidence type="ECO:0000313" key="9">
    <source>
        <dbReference type="Proteomes" id="UP000293142"/>
    </source>
</evidence>
<organism evidence="8 9">
    <name type="scientific">Paenibacillus thalictri</name>
    <dbReference type="NCBI Taxonomy" id="2527873"/>
    <lineage>
        <taxon>Bacteria</taxon>
        <taxon>Bacillati</taxon>
        <taxon>Bacillota</taxon>
        <taxon>Bacilli</taxon>
        <taxon>Bacillales</taxon>
        <taxon>Paenibacillaceae</taxon>
        <taxon>Paenibacillus</taxon>
    </lineage>
</organism>
<keyword evidence="3" id="KW-0472">Membrane</keyword>
<dbReference type="InterPro" id="IPR050490">
    <property type="entry name" value="Bact_solute-bd_prot1"/>
</dbReference>
<keyword evidence="2 7" id="KW-0732">Signal</keyword>
<evidence type="ECO:0000256" key="1">
    <source>
        <dbReference type="ARBA" id="ARBA00022475"/>
    </source>
</evidence>
<evidence type="ECO:0000313" key="8">
    <source>
        <dbReference type="EMBL" id="TBL73970.1"/>
    </source>
</evidence>
<dbReference type="EMBL" id="SIRE01000020">
    <property type="protein sequence ID" value="TBL73970.1"/>
    <property type="molecule type" value="Genomic_DNA"/>
</dbReference>
<feature type="compositionally biased region" description="Low complexity" evidence="6">
    <location>
        <begin position="31"/>
        <end position="50"/>
    </location>
</feature>
<evidence type="ECO:0000256" key="7">
    <source>
        <dbReference type="SAM" id="SignalP"/>
    </source>
</evidence>
<evidence type="ECO:0000256" key="6">
    <source>
        <dbReference type="SAM" id="MobiDB-lite"/>
    </source>
</evidence>
<evidence type="ECO:0000256" key="5">
    <source>
        <dbReference type="ARBA" id="ARBA00023288"/>
    </source>
</evidence>
<keyword evidence="9" id="KW-1185">Reference proteome</keyword>
<evidence type="ECO:0000256" key="3">
    <source>
        <dbReference type="ARBA" id="ARBA00023136"/>
    </source>
</evidence>
<comment type="caution">
    <text evidence="8">The sequence shown here is derived from an EMBL/GenBank/DDBJ whole genome shotgun (WGS) entry which is preliminary data.</text>
</comment>
<dbReference type="Gene3D" id="3.40.190.10">
    <property type="entry name" value="Periplasmic binding protein-like II"/>
    <property type="match status" value="1"/>
</dbReference>
<protein>
    <submittedName>
        <fullName evidence="8">Extracellular solute-binding protein</fullName>
    </submittedName>
</protein>
<proteinExistence type="predicted"/>
<dbReference type="PROSITE" id="PS51257">
    <property type="entry name" value="PROKAR_LIPOPROTEIN"/>
    <property type="match status" value="1"/>
</dbReference>
<keyword evidence="1" id="KW-1003">Cell membrane</keyword>
<dbReference type="Pfam" id="PF01547">
    <property type="entry name" value="SBP_bac_1"/>
    <property type="match status" value="1"/>
</dbReference>
<dbReference type="InterPro" id="IPR006059">
    <property type="entry name" value="SBP"/>
</dbReference>